<dbReference type="SUPFAM" id="SSF56042">
    <property type="entry name" value="PurM C-terminal domain-like"/>
    <property type="match status" value="1"/>
</dbReference>
<reference evidence="4 5" key="1">
    <citation type="submission" date="2020-05" db="EMBL/GenBank/DDBJ databases">
        <authorList>
            <person name="Niu N."/>
        </authorList>
    </citation>
    <scope>NUCLEOTIDE SEQUENCE [LARGE SCALE GENOMIC DNA]</scope>
    <source>
        <strain evidence="4 5">LMG10982</strain>
    </source>
</reference>
<dbReference type="Pfam" id="PF00586">
    <property type="entry name" value="AIRS"/>
    <property type="match status" value="1"/>
</dbReference>
<dbReference type="InterPro" id="IPR036921">
    <property type="entry name" value="PurM-like_N_sf"/>
</dbReference>
<dbReference type="EMBL" id="JABGBO010000005">
    <property type="protein sequence ID" value="NOL49590.1"/>
    <property type="molecule type" value="Genomic_DNA"/>
</dbReference>
<accession>A0A7Y4P6B6</accession>
<dbReference type="Proteomes" id="UP000541421">
    <property type="component" value="Unassembled WGS sequence"/>
</dbReference>
<dbReference type="InterPro" id="IPR004733">
    <property type="entry name" value="PurM_cligase"/>
</dbReference>
<dbReference type="GO" id="GO:0004637">
    <property type="term" value="F:phosphoribosylamine-glycine ligase activity"/>
    <property type="evidence" value="ECO:0007669"/>
    <property type="project" value="TreeGrafter"/>
</dbReference>
<dbReference type="GO" id="GO:0004641">
    <property type="term" value="F:phosphoribosylformylglycinamidine cyclo-ligase activity"/>
    <property type="evidence" value="ECO:0007669"/>
    <property type="project" value="InterPro"/>
</dbReference>
<keyword evidence="5" id="KW-1185">Reference proteome</keyword>
<dbReference type="SUPFAM" id="SSF55326">
    <property type="entry name" value="PurM N-terminal domain-like"/>
    <property type="match status" value="1"/>
</dbReference>
<evidence type="ECO:0000313" key="4">
    <source>
        <dbReference type="EMBL" id="NOL49590.1"/>
    </source>
</evidence>
<organism evidence="4 5">
    <name type="scientific">Pelistega europaea</name>
    <dbReference type="NCBI Taxonomy" id="106147"/>
    <lineage>
        <taxon>Bacteria</taxon>
        <taxon>Pseudomonadati</taxon>
        <taxon>Pseudomonadota</taxon>
        <taxon>Betaproteobacteria</taxon>
        <taxon>Burkholderiales</taxon>
        <taxon>Alcaligenaceae</taxon>
        <taxon>Pelistega</taxon>
    </lineage>
</organism>
<dbReference type="GO" id="GO:0046084">
    <property type="term" value="P:adenine biosynthetic process"/>
    <property type="evidence" value="ECO:0007669"/>
    <property type="project" value="TreeGrafter"/>
</dbReference>
<dbReference type="PANTHER" id="PTHR10520:SF12">
    <property type="entry name" value="TRIFUNCTIONAL PURINE BIOSYNTHETIC PROTEIN ADENOSINE-3"/>
    <property type="match status" value="1"/>
</dbReference>
<dbReference type="Gene3D" id="3.30.1330.10">
    <property type="entry name" value="PurM-like, N-terminal domain"/>
    <property type="match status" value="1"/>
</dbReference>
<proteinExistence type="predicted"/>
<sequence length="387" mass="42722">MSDIYKSYGVSSGKEEVHAAIKVMKPTSRSGAFCQAVAMGDDYHIIHADGAGTKAILAYLAYKENGDARVFEDIAVDSIVMNTDDMLCTGITTDFLVSNTIGRNAQRIPQEVLSAIMRGYQQFADNMADFGINIQLCGGETADIGDLVSTIVVDSTAFAKIPQKNFIDASTLRPQKEVVIVGLASFGQSSYEQKTISGIGSNGFTVARHETLCKDYAHRFPETFSSTLNIEQVYNGKYHLFDQVNGQQTVAELLLSPCRTYLPIMKTVYQELGSHILSVIHNTGGGLTKSINFGQNIRYIKDNLFDLPFVFELIQSNQDISFKELWSIFNCGQRLEIYCEATYAQTIIDVAKHFNVAAQIIGRIEPSASSKNEVLIQYKGNEVLYAK</sequence>
<dbReference type="InterPro" id="IPR036676">
    <property type="entry name" value="PurM-like_C_sf"/>
</dbReference>
<dbReference type="RefSeq" id="WP_171588575.1">
    <property type="nucleotide sequence ID" value="NZ_JABGBO010000005.1"/>
</dbReference>
<dbReference type="AlphaFoldDB" id="A0A7Y4P6B6"/>
<evidence type="ECO:0000256" key="2">
    <source>
        <dbReference type="ARBA" id="ARBA00033093"/>
    </source>
</evidence>
<keyword evidence="4" id="KW-0436">Ligase</keyword>
<feature type="domain" description="PurM-like N-terminal" evidence="3">
    <location>
        <begin position="40"/>
        <end position="158"/>
    </location>
</feature>
<dbReference type="Gene3D" id="3.90.650.10">
    <property type="entry name" value="PurM-like C-terminal domain"/>
    <property type="match status" value="1"/>
</dbReference>
<dbReference type="PANTHER" id="PTHR10520">
    <property type="entry name" value="TRIFUNCTIONAL PURINE BIOSYNTHETIC PROTEIN ADENOSINE-3-RELATED"/>
    <property type="match status" value="1"/>
</dbReference>
<evidence type="ECO:0000259" key="3">
    <source>
        <dbReference type="Pfam" id="PF00586"/>
    </source>
</evidence>
<dbReference type="InterPro" id="IPR016188">
    <property type="entry name" value="PurM-like_N"/>
</dbReference>
<comment type="caution">
    <text evidence="4">The sequence shown here is derived from an EMBL/GenBank/DDBJ whole genome shotgun (WGS) entry which is preliminary data.</text>
</comment>
<dbReference type="GO" id="GO:0006189">
    <property type="term" value="P:'de novo' IMP biosynthetic process"/>
    <property type="evidence" value="ECO:0007669"/>
    <property type="project" value="InterPro"/>
</dbReference>
<name>A0A7Y4P6B6_9BURK</name>
<evidence type="ECO:0000313" key="5">
    <source>
        <dbReference type="Proteomes" id="UP000541421"/>
    </source>
</evidence>
<protein>
    <recommendedName>
        <fullName evidence="1">Phosphoribosylformylglycinamidine cyclo-ligase</fullName>
    </recommendedName>
    <alternativeName>
        <fullName evidence="2">AIRS</fullName>
    </alternativeName>
</protein>
<dbReference type="GO" id="GO:0005829">
    <property type="term" value="C:cytosol"/>
    <property type="evidence" value="ECO:0007669"/>
    <property type="project" value="TreeGrafter"/>
</dbReference>
<evidence type="ECO:0000256" key="1">
    <source>
        <dbReference type="ARBA" id="ARBA00020367"/>
    </source>
</evidence>
<gene>
    <name evidence="4" type="ORF">HKX40_05515</name>
</gene>